<proteinExistence type="predicted"/>
<dbReference type="Proteomes" id="UP000306441">
    <property type="component" value="Unassembled WGS sequence"/>
</dbReference>
<keyword evidence="1" id="KW-0472">Membrane</keyword>
<keyword evidence="3" id="KW-1185">Reference proteome</keyword>
<evidence type="ECO:0000313" key="3">
    <source>
        <dbReference type="Proteomes" id="UP000306441"/>
    </source>
</evidence>
<protein>
    <submittedName>
        <fullName evidence="2">Uncharacterized protein</fullName>
    </submittedName>
</protein>
<sequence length="140" mass="15190">MGASALAALLIDRWETPASIRTVVVLFAGGGAVGFPVALYVARLLAIGARAEPAFAAAFVSLAVATIGFTALFFALYYRSYYAQWHAETLTRFWAIQFVHTAAGAVYQFAVLGLRLYFPFGFAALFVGALMSLRFVRHAR</sequence>
<gene>
    <name evidence="2" type="ORF">E6C48_20705</name>
</gene>
<feature type="transmembrane region" description="Helical" evidence="1">
    <location>
        <begin position="116"/>
        <end position="136"/>
    </location>
</feature>
<keyword evidence="1" id="KW-1133">Transmembrane helix</keyword>
<dbReference type="EMBL" id="SSNY01000016">
    <property type="protein sequence ID" value="THF54764.1"/>
    <property type="molecule type" value="Genomic_DNA"/>
</dbReference>
<name>A0ABY2Q1N0_9HYPH</name>
<keyword evidence="1" id="KW-0812">Transmembrane</keyword>
<feature type="transmembrane region" description="Helical" evidence="1">
    <location>
        <begin position="54"/>
        <end position="78"/>
    </location>
</feature>
<evidence type="ECO:0000313" key="2">
    <source>
        <dbReference type="EMBL" id="THF54764.1"/>
    </source>
</evidence>
<comment type="caution">
    <text evidence="2">The sequence shown here is derived from an EMBL/GenBank/DDBJ whole genome shotgun (WGS) entry which is preliminary data.</text>
</comment>
<feature type="transmembrane region" description="Helical" evidence="1">
    <location>
        <begin position="90"/>
        <end position="110"/>
    </location>
</feature>
<reference evidence="2 3" key="1">
    <citation type="submission" date="2019-04" db="EMBL/GenBank/DDBJ databases">
        <title>Mesorhizobium composti sp. nov., isolated from compost.</title>
        <authorList>
            <person name="Lin S.-Y."/>
            <person name="Hameed A."/>
            <person name="Hsieh Y.-T."/>
            <person name="Young C.-C."/>
        </authorList>
    </citation>
    <scope>NUCLEOTIDE SEQUENCE [LARGE SCALE GENOMIC DNA]</scope>
    <source>
        <strain evidence="2 3">CC-YTH430</strain>
    </source>
</reference>
<accession>A0ABY2Q1N0</accession>
<evidence type="ECO:0000256" key="1">
    <source>
        <dbReference type="SAM" id="Phobius"/>
    </source>
</evidence>
<organism evidence="2 3">
    <name type="scientific">Ollibium composti</name>
    <dbReference type="NCBI Taxonomy" id="2675109"/>
    <lineage>
        <taxon>Bacteria</taxon>
        <taxon>Pseudomonadati</taxon>
        <taxon>Pseudomonadota</taxon>
        <taxon>Alphaproteobacteria</taxon>
        <taxon>Hyphomicrobiales</taxon>
        <taxon>Phyllobacteriaceae</taxon>
        <taxon>Ollibium</taxon>
    </lineage>
</organism>
<feature type="transmembrane region" description="Helical" evidence="1">
    <location>
        <begin position="23"/>
        <end position="42"/>
    </location>
</feature>